<dbReference type="SMART" id="SM00028">
    <property type="entry name" value="TPR"/>
    <property type="match status" value="3"/>
</dbReference>
<reference evidence="3" key="1">
    <citation type="submission" date="2016-10" db="EMBL/GenBank/DDBJ databases">
        <authorList>
            <person name="Varghese N."/>
            <person name="Submissions S."/>
        </authorList>
    </citation>
    <scope>NUCLEOTIDE SEQUENCE [LARGE SCALE GENOMIC DNA]</scope>
    <source>
        <strain evidence="3">CGMCC 1.11014</strain>
    </source>
</reference>
<dbReference type="AlphaFoldDB" id="A0A1I7JGY1"/>
<proteinExistence type="predicted"/>
<dbReference type="Proteomes" id="UP000199391">
    <property type="component" value="Unassembled WGS sequence"/>
</dbReference>
<dbReference type="Gene3D" id="1.25.40.10">
    <property type="entry name" value="Tetratricopeptide repeat domain"/>
    <property type="match status" value="2"/>
</dbReference>
<dbReference type="EMBL" id="FPBO01000011">
    <property type="protein sequence ID" value="SFU84423.1"/>
    <property type="molecule type" value="Genomic_DNA"/>
</dbReference>
<dbReference type="STRING" id="1035707.SAMN05216552_1011130"/>
<feature type="signal peptide" evidence="1">
    <location>
        <begin position="1"/>
        <end position="18"/>
    </location>
</feature>
<accession>A0A1I7JGY1</accession>
<organism evidence="2 3">
    <name type="scientific">Pseudoduganella namucuonensis</name>
    <dbReference type="NCBI Taxonomy" id="1035707"/>
    <lineage>
        <taxon>Bacteria</taxon>
        <taxon>Pseudomonadati</taxon>
        <taxon>Pseudomonadota</taxon>
        <taxon>Betaproteobacteria</taxon>
        <taxon>Burkholderiales</taxon>
        <taxon>Oxalobacteraceae</taxon>
        <taxon>Telluria group</taxon>
        <taxon>Pseudoduganella</taxon>
    </lineage>
</organism>
<protein>
    <recommendedName>
        <fullName evidence="4">Tetratricopeptide repeat protein</fullName>
    </recommendedName>
</protein>
<name>A0A1I7JGY1_9BURK</name>
<evidence type="ECO:0008006" key="4">
    <source>
        <dbReference type="Google" id="ProtNLM"/>
    </source>
</evidence>
<evidence type="ECO:0000313" key="2">
    <source>
        <dbReference type="EMBL" id="SFU84423.1"/>
    </source>
</evidence>
<dbReference type="RefSeq" id="WP_093556201.1">
    <property type="nucleotide sequence ID" value="NZ_FPBO01000011.1"/>
</dbReference>
<dbReference type="SUPFAM" id="SSF48452">
    <property type="entry name" value="TPR-like"/>
    <property type="match status" value="1"/>
</dbReference>
<keyword evidence="1" id="KW-0732">Signal</keyword>
<dbReference type="OrthoDB" id="9777400at2"/>
<sequence>MKPLTLIALGLCALQAAAAPYVPASGAQVIETLPRRSDPGQQELLRMRARLAANPKDPATAAALARRYIAIGRGASDPRYNGYAQAALAPWWTQPAPPTEVRILRATLNQSTHRYAEALADLEAVTKAAPGEPQAWLTRATVQTVVGDYGGATASCARLSSLADELVATTCLANTASITGRLAPSIRLLDAIHLRGAGAPAELRAWSLTLLAELCERHGDAAGAEARYRQALAISPDDGYLLGAYADFLLVQERPREVTALLRDHGRVDPLLLRHALALKLGGESPAQLADARRELAARFDAALRRGDSVHQREQARYELHLRGDTAAALALAKKNWAVQKEPADARLLLEAALAARDIAAARPVLRWMADTGFEDRQAAALAARLGKAS</sequence>
<evidence type="ECO:0000313" key="3">
    <source>
        <dbReference type="Proteomes" id="UP000199391"/>
    </source>
</evidence>
<evidence type="ECO:0000256" key="1">
    <source>
        <dbReference type="SAM" id="SignalP"/>
    </source>
</evidence>
<gene>
    <name evidence="2" type="ORF">SAMN05216552_1011130</name>
</gene>
<feature type="chain" id="PRO_5011584786" description="Tetratricopeptide repeat protein" evidence="1">
    <location>
        <begin position="19"/>
        <end position="390"/>
    </location>
</feature>
<keyword evidence="3" id="KW-1185">Reference proteome</keyword>
<dbReference type="InterPro" id="IPR019734">
    <property type="entry name" value="TPR_rpt"/>
</dbReference>
<dbReference type="InterPro" id="IPR011990">
    <property type="entry name" value="TPR-like_helical_dom_sf"/>
</dbReference>